<reference evidence="2 3" key="1">
    <citation type="submission" date="2024-04" db="EMBL/GenBank/DDBJ databases">
        <title>The reference genome of an endangered Asteraceae, Deinandra increscens subsp. villosa, native to the Central Coast of California.</title>
        <authorList>
            <person name="Guilliams M."/>
            <person name="Hasenstab-Lehman K."/>
            <person name="Meyer R."/>
            <person name="Mcevoy S."/>
        </authorList>
    </citation>
    <scope>NUCLEOTIDE SEQUENCE [LARGE SCALE GENOMIC DNA]</scope>
    <source>
        <tissue evidence="2">Leaf</tissue>
    </source>
</reference>
<sequence length="298" mass="32785">MTGNRKKKILIVAYPKQGSINPSLRFANRLLNLGVDVTFSTSLSVLRRFDKNTTCNGLTLAPFSDGHDDGQQPTTTMEQFISDFATNGVPAVDKIIAATAATAQPFDHLVYTTISPWAAKVADANGLESTLLWCQPAIVLGVYYYYFNGYEALISCNSNNPTFPINLPGLPSLTITDLPSFFLSSSPKEHEIGLQIMKDHIDALRISVPTVAFAQWTDQTTIAKMIVDVWKTGVKVKRREGDGVVEGNEIKRCVKIVMEDGEIRRNAEKWRELARKALNSHGGSSSVNLKAFLDGCLK</sequence>
<dbReference type="GO" id="GO:0080044">
    <property type="term" value="F:quercetin 7-O-glucosyltransferase activity"/>
    <property type="evidence" value="ECO:0007669"/>
    <property type="project" value="TreeGrafter"/>
</dbReference>
<accession>A0AAP0CTB0</accession>
<proteinExistence type="inferred from homology"/>
<evidence type="ECO:0000313" key="2">
    <source>
        <dbReference type="EMBL" id="KAK9062509.1"/>
    </source>
</evidence>
<name>A0AAP0CTB0_9ASTR</name>
<dbReference type="EMBL" id="JBCNJP010000019">
    <property type="protein sequence ID" value="KAK9062509.1"/>
    <property type="molecule type" value="Genomic_DNA"/>
</dbReference>
<evidence type="ECO:0000313" key="3">
    <source>
        <dbReference type="Proteomes" id="UP001408789"/>
    </source>
</evidence>
<dbReference type="Gene3D" id="3.40.50.2000">
    <property type="entry name" value="Glycogen Phosphorylase B"/>
    <property type="match status" value="3"/>
</dbReference>
<comment type="caution">
    <text evidence="2">The sequence shown here is derived from an EMBL/GenBank/DDBJ whole genome shotgun (WGS) entry which is preliminary data.</text>
</comment>
<gene>
    <name evidence="2" type="ORF">SSX86_019696</name>
</gene>
<dbReference type="AlphaFoldDB" id="A0AAP0CTB0"/>
<dbReference type="PANTHER" id="PTHR11926">
    <property type="entry name" value="GLUCOSYL/GLUCURONOSYL TRANSFERASES"/>
    <property type="match status" value="1"/>
</dbReference>
<dbReference type="SUPFAM" id="SSF53756">
    <property type="entry name" value="UDP-Glycosyltransferase/glycogen phosphorylase"/>
    <property type="match status" value="2"/>
</dbReference>
<protein>
    <submittedName>
        <fullName evidence="2">Uncharacterized protein</fullName>
    </submittedName>
</protein>
<organism evidence="2 3">
    <name type="scientific">Deinandra increscens subsp. villosa</name>
    <dbReference type="NCBI Taxonomy" id="3103831"/>
    <lineage>
        <taxon>Eukaryota</taxon>
        <taxon>Viridiplantae</taxon>
        <taxon>Streptophyta</taxon>
        <taxon>Embryophyta</taxon>
        <taxon>Tracheophyta</taxon>
        <taxon>Spermatophyta</taxon>
        <taxon>Magnoliopsida</taxon>
        <taxon>eudicotyledons</taxon>
        <taxon>Gunneridae</taxon>
        <taxon>Pentapetalae</taxon>
        <taxon>asterids</taxon>
        <taxon>campanulids</taxon>
        <taxon>Asterales</taxon>
        <taxon>Asteraceae</taxon>
        <taxon>Asteroideae</taxon>
        <taxon>Heliantheae alliance</taxon>
        <taxon>Madieae</taxon>
        <taxon>Madiinae</taxon>
        <taxon>Deinandra</taxon>
    </lineage>
</organism>
<dbReference type="Proteomes" id="UP001408789">
    <property type="component" value="Unassembled WGS sequence"/>
</dbReference>
<keyword evidence="3" id="KW-1185">Reference proteome</keyword>
<dbReference type="GO" id="GO:0080043">
    <property type="term" value="F:quercetin 3-O-glucosyltransferase activity"/>
    <property type="evidence" value="ECO:0007669"/>
    <property type="project" value="TreeGrafter"/>
</dbReference>
<dbReference type="PANTHER" id="PTHR11926:SF1361">
    <property type="entry name" value="CROCETIN GLUCOSYLTRANSFERASE"/>
    <property type="match status" value="1"/>
</dbReference>
<comment type="similarity">
    <text evidence="1">Belongs to the UDP-glycosyltransferase family.</text>
</comment>
<evidence type="ECO:0000256" key="1">
    <source>
        <dbReference type="ARBA" id="ARBA00009995"/>
    </source>
</evidence>